<name>A0AAW1RDL8_9CHLO</name>
<dbReference type="InterPro" id="IPR021919">
    <property type="entry name" value="CCB1"/>
</dbReference>
<keyword evidence="4" id="KW-1185">Reference proteome</keyword>
<protein>
    <submittedName>
        <fullName evidence="3">Uncharacterized protein</fullName>
    </submittedName>
</protein>
<feature type="transmembrane region" description="Helical" evidence="2">
    <location>
        <begin position="128"/>
        <end position="146"/>
    </location>
</feature>
<dbReference type="Pfam" id="PF12046">
    <property type="entry name" value="CCB1"/>
    <property type="match status" value="1"/>
</dbReference>
<feature type="compositionally biased region" description="Low complexity" evidence="1">
    <location>
        <begin position="40"/>
        <end position="50"/>
    </location>
</feature>
<keyword evidence="2" id="KW-0812">Transmembrane</keyword>
<proteinExistence type="predicted"/>
<feature type="transmembrane region" description="Helical" evidence="2">
    <location>
        <begin position="209"/>
        <end position="230"/>
    </location>
</feature>
<organism evidence="3 4">
    <name type="scientific">Apatococcus lobatus</name>
    <dbReference type="NCBI Taxonomy" id="904363"/>
    <lineage>
        <taxon>Eukaryota</taxon>
        <taxon>Viridiplantae</taxon>
        <taxon>Chlorophyta</taxon>
        <taxon>core chlorophytes</taxon>
        <taxon>Trebouxiophyceae</taxon>
        <taxon>Chlorellales</taxon>
        <taxon>Chlorellaceae</taxon>
        <taxon>Apatococcus</taxon>
    </lineage>
</organism>
<accession>A0AAW1RDL8</accession>
<comment type="caution">
    <text evidence="3">The sequence shown here is derived from an EMBL/GenBank/DDBJ whole genome shotgun (WGS) entry which is preliminary data.</text>
</comment>
<gene>
    <name evidence="3" type="ORF">WJX74_006981</name>
</gene>
<evidence type="ECO:0000313" key="4">
    <source>
        <dbReference type="Proteomes" id="UP001438707"/>
    </source>
</evidence>
<reference evidence="3 4" key="1">
    <citation type="journal article" date="2024" name="Nat. Commun.">
        <title>Phylogenomics reveals the evolutionary origins of lichenization in chlorophyte algae.</title>
        <authorList>
            <person name="Puginier C."/>
            <person name="Libourel C."/>
            <person name="Otte J."/>
            <person name="Skaloud P."/>
            <person name="Haon M."/>
            <person name="Grisel S."/>
            <person name="Petersen M."/>
            <person name="Berrin J.G."/>
            <person name="Delaux P.M."/>
            <person name="Dal Grande F."/>
            <person name="Keller J."/>
        </authorList>
    </citation>
    <scope>NUCLEOTIDE SEQUENCE [LARGE SCALE GENOMIC DNA]</scope>
    <source>
        <strain evidence="3 4">SAG 2145</strain>
    </source>
</reference>
<evidence type="ECO:0000256" key="1">
    <source>
        <dbReference type="SAM" id="MobiDB-lite"/>
    </source>
</evidence>
<feature type="region of interest" description="Disordered" evidence="1">
    <location>
        <begin position="36"/>
        <end position="85"/>
    </location>
</feature>
<keyword evidence="2" id="KW-0472">Membrane</keyword>
<dbReference type="EMBL" id="JALJOS010000013">
    <property type="protein sequence ID" value="KAK9831719.1"/>
    <property type="molecule type" value="Genomic_DNA"/>
</dbReference>
<dbReference type="PANTHER" id="PTHR35302">
    <property type="match status" value="1"/>
</dbReference>
<dbReference type="PANTHER" id="PTHR35302:SF1">
    <property type="entry name" value="PROTEIN COFACTOR ASSEMBLY OF COMPLEX C SUBUNIT B CCB1, CHLOROPLASTIC"/>
    <property type="match status" value="1"/>
</dbReference>
<dbReference type="AlphaFoldDB" id="A0AAW1RDL8"/>
<sequence>MQVEASKSCLTRPETQLAPCRLSSSAVSSSLKCRSRVARRPSAVSSPSCRTAPRSRSCSTCSAAERPDPAFSSTEQTASPPSSSGSSSLSGWLPLLCSSPALLSLLALPAQAADVPQLTEGGFSKSSYYVTLGLFLLSVPGLYSLVKRAPKAKRKRITFEVAGPSKSNVPLDARARSIFAYFKKYNYEVVETGDVIKFKGQYKASRGQAAAISFYVFVGMASTALVLSIAAPFGGTAWYGLTALSPVAGYYYFTKGTRPEEFQVKMVTDDDDARTEIRIEGDPEEAERMRKELGLAEKGKVYVKGLLES</sequence>
<dbReference type="Proteomes" id="UP001438707">
    <property type="component" value="Unassembled WGS sequence"/>
</dbReference>
<keyword evidence="2" id="KW-1133">Transmembrane helix</keyword>
<feature type="transmembrane region" description="Helical" evidence="2">
    <location>
        <begin position="236"/>
        <end position="253"/>
    </location>
</feature>
<evidence type="ECO:0000313" key="3">
    <source>
        <dbReference type="EMBL" id="KAK9831719.1"/>
    </source>
</evidence>
<evidence type="ECO:0000256" key="2">
    <source>
        <dbReference type="SAM" id="Phobius"/>
    </source>
</evidence>